<dbReference type="Gene3D" id="3.90.930.60">
    <property type="match status" value="1"/>
</dbReference>
<dbReference type="NCBIfam" id="TIGR03882">
    <property type="entry name" value="cyclo_dehyd_2"/>
    <property type="match status" value="1"/>
</dbReference>
<dbReference type="RefSeq" id="WP_113696426.1">
    <property type="nucleotide sequence ID" value="NZ_CP015163.1"/>
</dbReference>
<dbReference type="NCBIfam" id="TIGR03604">
    <property type="entry name" value="TOMM_cyclo_SagD"/>
    <property type="match status" value="1"/>
</dbReference>
<name>A0A344LH45_9PSEU</name>
<accession>A0A344LH45</accession>
<dbReference type="Proteomes" id="UP000250434">
    <property type="component" value="Chromosome"/>
</dbReference>
<organism evidence="2 3">
    <name type="scientific">Amycolatopsis albispora</name>
    <dbReference type="NCBI Taxonomy" id="1804986"/>
    <lineage>
        <taxon>Bacteria</taxon>
        <taxon>Bacillati</taxon>
        <taxon>Actinomycetota</taxon>
        <taxon>Actinomycetes</taxon>
        <taxon>Pseudonocardiales</taxon>
        <taxon>Pseudonocardiaceae</taxon>
        <taxon>Amycolatopsis</taxon>
    </lineage>
</organism>
<dbReference type="SUPFAM" id="SSF69572">
    <property type="entry name" value="Activating enzymes of the ubiquitin-like proteins"/>
    <property type="match status" value="1"/>
</dbReference>
<dbReference type="Gene3D" id="3.30.160.660">
    <property type="match status" value="1"/>
</dbReference>
<protein>
    <recommendedName>
        <fullName evidence="1">YcaO domain-containing protein</fullName>
    </recommendedName>
</protein>
<dbReference type="GO" id="GO:0008641">
    <property type="term" value="F:ubiquitin-like modifier activating enzyme activity"/>
    <property type="evidence" value="ECO:0007669"/>
    <property type="project" value="InterPro"/>
</dbReference>
<gene>
    <name evidence="2" type="ORF">A4R43_37025</name>
</gene>
<dbReference type="Gene3D" id="3.40.50.720">
    <property type="entry name" value="NAD(P)-binding Rossmann-like Domain"/>
    <property type="match status" value="1"/>
</dbReference>
<evidence type="ECO:0000313" key="2">
    <source>
        <dbReference type="EMBL" id="AXB47369.1"/>
    </source>
</evidence>
<evidence type="ECO:0000313" key="3">
    <source>
        <dbReference type="Proteomes" id="UP000250434"/>
    </source>
</evidence>
<feature type="domain" description="YcaO" evidence="1">
    <location>
        <begin position="388"/>
        <end position="751"/>
    </location>
</feature>
<dbReference type="EMBL" id="CP015163">
    <property type="protein sequence ID" value="AXB47369.1"/>
    <property type="molecule type" value="Genomic_DNA"/>
</dbReference>
<proteinExistence type="predicted"/>
<dbReference type="Gene3D" id="3.30.1330.230">
    <property type="match status" value="1"/>
</dbReference>
<dbReference type="Gene3D" id="3.30.40.250">
    <property type="match status" value="1"/>
</dbReference>
<sequence>MDGGVAARVPVFKRHLRAEVNEGEGAYLFSEHGVTALRGARVASLAALLDGNHDFESLLRAQPGGMDADQVSSLIGQLVEAGLVSLRAPEETEVDEQAQAYWDACGVAAADAARAAVATVALVGVNTTTGVAAVSRALTESGVDVHSGPHPAADLTVVVCDDYLDPALAEADAAQRALGKPWLLAKPAGTRVWLGPFFEPDRPGCWHCLANRLWGHRHAEACVQATLGRQGPAARPVPSLPSLAAAAGNLIALEVTKWLAGHRYPGQRSVWTFDTQDFEGSRHELRARPQCANCGDATLFTSRACKPVRLNPARKASSAGGGHRTLLPAQVLDRYQHLVSPVTGIIKEIKQDPNAPAFVNSYRSGVNLSRNITGLNAFRANLRAENGGKGLTPLDAQVGALCEAIERFSGTFQGDEFRIRASLRALGELAVHPNDCLLFDERQYATREDWNPRRSAFNHIGEPFDEDEVTDWTPLWSITGSRHRMLPTAMLYYGAPPHPAVAADSNGNAAGSSMEDAILQGTLELVERDAVAIWWYNRLRLPAVDLDAFAEPWVTELREQYARLGREVWVLDATADLGIPVMVAVSRRVDRPGERIMLGFGAHLDPRIALRRALTELNQLLPGCLDESVLPSDPDAAAWLSEATVANQPYLLPDPAVPARVPAEFGYVPREDVREDVDALAGLLAEHGLEMLVLDQTRPDVGLPVVKVVIPGIRHFWARFAPGRLFDVPVRLGRLPEPTPYHELNPMPLFL</sequence>
<keyword evidence="3" id="KW-1185">Reference proteome</keyword>
<dbReference type="PANTHER" id="PTHR37809:SF1">
    <property type="entry name" value="RIBOSOMAL PROTEIN S12 METHYLTHIOTRANSFERASE ACCESSORY FACTOR YCAO"/>
    <property type="match status" value="1"/>
</dbReference>
<reference evidence="2 3" key="1">
    <citation type="submission" date="2016-04" db="EMBL/GenBank/DDBJ databases">
        <title>Complete genome sequence and analysis of deep-sea sediment isolate, Amycolatopsis sp. WP1.</title>
        <authorList>
            <person name="Wang H."/>
            <person name="Chen S."/>
            <person name="Wu Q."/>
        </authorList>
    </citation>
    <scope>NUCLEOTIDE SEQUENCE [LARGE SCALE GENOMIC DNA]</scope>
    <source>
        <strain evidence="2 3">WP1</strain>
    </source>
</reference>
<dbReference type="PROSITE" id="PS51664">
    <property type="entry name" value="YCAO"/>
    <property type="match status" value="1"/>
</dbReference>
<evidence type="ECO:0000259" key="1">
    <source>
        <dbReference type="PROSITE" id="PS51664"/>
    </source>
</evidence>
<dbReference type="PANTHER" id="PTHR37809">
    <property type="entry name" value="RIBOSOMAL PROTEIN S12 METHYLTHIOTRANSFERASE ACCESSORY FACTOR YCAO"/>
    <property type="match status" value="1"/>
</dbReference>
<dbReference type="KEGG" id="aab:A4R43_37025"/>
<dbReference type="OrthoDB" id="2379922at2"/>
<dbReference type="NCBIfam" id="TIGR00702">
    <property type="entry name" value="YcaO-type kinase domain"/>
    <property type="match status" value="1"/>
</dbReference>
<dbReference type="InterPro" id="IPR035985">
    <property type="entry name" value="Ubiquitin-activating_enz"/>
</dbReference>
<dbReference type="InterPro" id="IPR027624">
    <property type="entry name" value="TOMM_cyclo_SagD"/>
</dbReference>
<dbReference type="InterPro" id="IPR003776">
    <property type="entry name" value="YcaO-like_dom"/>
</dbReference>
<dbReference type="InterPro" id="IPR022291">
    <property type="entry name" value="Bacteriocin_synth_cyclodeHase"/>
</dbReference>
<dbReference type="Pfam" id="PF02624">
    <property type="entry name" value="YcaO"/>
    <property type="match status" value="1"/>
</dbReference>
<dbReference type="AlphaFoldDB" id="A0A344LH45"/>